<keyword evidence="8" id="KW-0966">Cell projection</keyword>
<evidence type="ECO:0008006" key="12">
    <source>
        <dbReference type="Google" id="ProtNLM"/>
    </source>
</evidence>
<dbReference type="GO" id="GO:0005856">
    <property type="term" value="C:cytoskeleton"/>
    <property type="evidence" value="ECO:0007669"/>
    <property type="project" value="UniProtKB-SubCell"/>
</dbReference>
<dbReference type="PANTHER" id="PTHR14885">
    <property type="entry name" value="CILIA- AND FLAGELLA-ASSOCIATED PROTEIN 43-RELATED"/>
    <property type="match status" value="1"/>
</dbReference>
<name>A0A0B7AIS8_9EUPU</name>
<feature type="compositionally biased region" description="Basic residues" evidence="10">
    <location>
        <begin position="1"/>
        <end position="10"/>
    </location>
</feature>
<feature type="coiled-coil region" evidence="9">
    <location>
        <begin position="548"/>
        <end position="575"/>
    </location>
</feature>
<evidence type="ECO:0000256" key="4">
    <source>
        <dbReference type="ARBA" id="ARBA00022574"/>
    </source>
</evidence>
<feature type="non-terminal residue" evidence="11">
    <location>
        <position position="1"/>
    </location>
</feature>
<evidence type="ECO:0000256" key="5">
    <source>
        <dbReference type="ARBA" id="ARBA00022737"/>
    </source>
</evidence>
<keyword evidence="4" id="KW-0853">WD repeat</keyword>
<evidence type="ECO:0000256" key="9">
    <source>
        <dbReference type="SAM" id="Coils"/>
    </source>
</evidence>
<reference evidence="11" key="1">
    <citation type="submission" date="2014-12" db="EMBL/GenBank/DDBJ databases">
        <title>Insight into the proteome of Arion vulgaris.</title>
        <authorList>
            <person name="Aradska J."/>
            <person name="Bulat T."/>
            <person name="Smidak R."/>
            <person name="Sarate P."/>
            <person name="Gangsoo J."/>
            <person name="Sialana F."/>
            <person name="Bilban M."/>
            <person name="Lubec G."/>
        </authorList>
    </citation>
    <scope>NUCLEOTIDE SEQUENCE</scope>
    <source>
        <tissue evidence="11">Skin</tissue>
    </source>
</reference>
<organism evidence="11">
    <name type="scientific">Arion vulgaris</name>
    <dbReference type="NCBI Taxonomy" id="1028688"/>
    <lineage>
        <taxon>Eukaryota</taxon>
        <taxon>Metazoa</taxon>
        <taxon>Spiralia</taxon>
        <taxon>Lophotrochozoa</taxon>
        <taxon>Mollusca</taxon>
        <taxon>Gastropoda</taxon>
        <taxon>Heterobranchia</taxon>
        <taxon>Euthyneura</taxon>
        <taxon>Panpulmonata</taxon>
        <taxon>Eupulmonata</taxon>
        <taxon>Stylommatophora</taxon>
        <taxon>Helicina</taxon>
        <taxon>Arionoidea</taxon>
        <taxon>Arionidae</taxon>
        <taxon>Arion</taxon>
    </lineage>
</organism>
<evidence type="ECO:0000256" key="7">
    <source>
        <dbReference type="ARBA" id="ARBA00023212"/>
    </source>
</evidence>
<sequence>IEYEQKKKHAQIMDGGGGTGGGGNNSGFGFGFGGNSGSGATSVTASSEKQFSTLSATTTKQSTNVSTTVESEDIPEYGEDRKNMEEEEIMSSTEREIHNREQIKLAYFQNQLLQQIKDIITRFDAELMLLRYDKFRKDITMKAADLRLVTLYEEFILLKEFGKTEDILSEKLANKKQEKMDMQTKILEAQLKIDLKKKDIEKLQEKEKTLMGVFTQSLGENNKFADYLLKVFKHKVKRTKRKMTDGQESEEGSEDESSDDSDWEESDEESESEIGGYDLDICPPGCDQKLYDDTCLLREKRLDIEEALADEKKTNDGQKKDLENLHKKAKIIDTQLKAAEDELEDFQLEKQQKINELIIVATLKLHQIQYVSNDTLPHDLSSVLVFESSEAGRLQHRIKELEHEKLLQKKQMRESRKKHVQLIKDRRLFESKIKNMEETCSQMMMAKFGALVDLEKIESLTVNRTMEELKEKMRNTEADCSTELKLFNGEIANRREKITEMIQDNTKRLIQKAMLLTEQNQYTNSLDDRQRKMGADFKGQRKTDVREKQRLIQLVQLQAQEVDALKEEIILLSRKSGHILPPTQLPLPQSLSSMHPQIL</sequence>
<evidence type="ECO:0000256" key="1">
    <source>
        <dbReference type="ARBA" id="ARBA00004138"/>
    </source>
</evidence>
<evidence type="ECO:0000256" key="10">
    <source>
        <dbReference type="SAM" id="MobiDB-lite"/>
    </source>
</evidence>
<evidence type="ECO:0000256" key="8">
    <source>
        <dbReference type="ARBA" id="ARBA00023273"/>
    </source>
</evidence>
<feature type="region of interest" description="Disordered" evidence="10">
    <location>
        <begin position="240"/>
        <end position="280"/>
    </location>
</feature>
<keyword evidence="5" id="KW-0677">Repeat</keyword>
<evidence type="ECO:0000256" key="2">
    <source>
        <dbReference type="ARBA" id="ARBA00004245"/>
    </source>
</evidence>
<evidence type="ECO:0000256" key="3">
    <source>
        <dbReference type="ARBA" id="ARBA00022490"/>
    </source>
</evidence>
<keyword evidence="7" id="KW-0206">Cytoskeleton</keyword>
<feature type="region of interest" description="Disordered" evidence="10">
    <location>
        <begin position="1"/>
        <end position="74"/>
    </location>
</feature>
<evidence type="ECO:0000256" key="6">
    <source>
        <dbReference type="ARBA" id="ARBA00023054"/>
    </source>
</evidence>
<evidence type="ECO:0000313" key="11">
    <source>
        <dbReference type="EMBL" id="CEK80467.1"/>
    </source>
</evidence>
<gene>
    <name evidence="11" type="primary">ORF121062</name>
</gene>
<keyword evidence="6 9" id="KW-0175">Coiled coil</keyword>
<feature type="compositionally biased region" description="Low complexity" evidence="10">
    <location>
        <begin position="38"/>
        <end position="47"/>
    </location>
</feature>
<comment type="subcellular location">
    <subcellularLocation>
        <location evidence="1">Cell projection</location>
        <location evidence="1">Cilium</location>
    </subcellularLocation>
    <subcellularLocation>
        <location evidence="2">Cytoplasm</location>
        <location evidence="2">Cytoskeleton</location>
    </subcellularLocation>
</comment>
<dbReference type="EMBL" id="HACG01033602">
    <property type="protein sequence ID" value="CEK80467.1"/>
    <property type="molecule type" value="Transcribed_RNA"/>
</dbReference>
<proteinExistence type="predicted"/>
<dbReference type="PANTHER" id="PTHR14885:SF3">
    <property type="entry name" value="CILIA- AND FLAGELLA-ASSOCIATED PROTEIN 44"/>
    <property type="match status" value="1"/>
</dbReference>
<feature type="coiled-coil region" evidence="9">
    <location>
        <begin position="172"/>
        <end position="206"/>
    </location>
</feature>
<protein>
    <recommendedName>
        <fullName evidence="12">DUF4201 domain-containing protein</fullName>
    </recommendedName>
</protein>
<feature type="coiled-coil region" evidence="9">
    <location>
        <begin position="459"/>
        <end position="486"/>
    </location>
</feature>
<accession>A0A0B7AIS8</accession>
<feature type="coiled-coil region" evidence="9">
    <location>
        <begin position="308"/>
        <end position="356"/>
    </location>
</feature>
<keyword evidence="3" id="KW-0963">Cytoplasm</keyword>
<feature type="compositionally biased region" description="Gly residues" evidence="10">
    <location>
        <begin position="14"/>
        <end position="37"/>
    </location>
</feature>
<feature type="compositionally biased region" description="Acidic residues" evidence="10">
    <location>
        <begin position="247"/>
        <end position="272"/>
    </location>
</feature>
<feature type="compositionally biased region" description="Low complexity" evidence="10">
    <location>
        <begin position="57"/>
        <end position="69"/>
    </location>
</feature>
<dbReference type="AlphaFoldDB" id="A0A0B7AIS8"/>
<feature type="coiled-coil region" evidence="9">
    <location>
        <begin position="384"/>
        <end position="418"/>
    </location>
</feature>
<dbReference type="GO" id="GO:0005929">
    <property type="term" value="C:cilium"/>
    <property type="evidence" value="ECO:0007669"/>
    <property type="project" value="UniProtKB-SubCell"/>
</dbReference>